<dbReference type="CDD" id="cd01099">
    <property type="entry name" value="PAN_AP_HGF"/>
    <property type="match status" value="1"/>
</dbReference>
<protein>
    <submittedName>
        <fullName evidence="3">PAN domain-containing protein</fullName>
    </submittedName>
</protein>
<accession>A0AAD4R5S8</accession>
<feature type="compositionally biased region" description="Basic and acidic residues" evidence="1">
    <location>
        <begin position="113"/>
        <end position="126"/>
    </location>
</feature>
<dbReference type="Gene3D" id="3.50.4.10">
    <property type="entry name" value="Hepatocyte Growth Factor"/>
    <property type="match status" value="1"/>
</dbReference>
<organism evidence="3 4">
    <name type="scientific">Ditylenchus destructor</name>
    <dbReference type="NCBI Taxonomy" id="166010"/>
    <lineage>
        <taxon>Eukaryota</taxon>
        <taxon>Metazoa</taxon>
        <taxon>Ecdysozoa</taxon>
        <taxon>Nematoda</taxon>
        <taxon>Chromadorea</taxon>
        <taxon>Rhabditida</taxon>
        <taxon>Tylenchina</taxon>
        <taxon>Tylenchomorpha</taxon>
        <taxon>Sphaerularioidea</taxon>
        <taxon>Anguinidae</taxon>
        <taxon>Anguininae</taxon>
        <taxon>Ditylenchus</taxon>
    </lineage>
</organism>
<dbReference type="EMBL" id="JAKKPZ010000002">
    <property type="protein sequence ID" value="KAI1725506.1"/>
    <property type="molecule type" value="Genomic_DNA"/>
</dbReference>
<sequence>MLSSVELTGSTRGYDVVLTVVVVISSTATGGLCKSVVYNWLSHSCRLYDHEGSKSPAILHPANGYDYYRRTATTQECGGPLQRFLSKESVLAWQNNIEKYPVKSIANELQRDTITDLRRSPKRSDPNNDYPRIPEPVFPEIIAKNGKKVIIPKIMLNSDLIKQRNLVSIRLSPAKLTLSQLDRMPETEQTHMNMKKQIVKAERKKILPMFASFQNDTYSVTNEGNIASENLIYSPKNRSKWEYLDKDIDNAKGKLPSQHPETSSKGVIYDTETETHLTQTFTSPILTKQEVRGRLCARNIGYYAVIGNEMILQNPNTRSLATTFYGIEQSNCVKHCSDNMGPRGDVVNCSSINYFPLNHKCEIYTTMAQPHGPAYLMESNNAIYIEKFCLPVHYGTQCEHDDVFILHAQKTIRSDVIKIAPSNSIGQCLKACLNNKECESSTFNSNVKKCILHRTNVRQNPDSIQKNDKGWVLIENACTDKNRRSNTSLQRLLLNGKMRK</sequence>
<dbReference type="PROSITE" id="PS50948">
    <property type="entry name" value="PAN"/>
    <property type="match status" value="2"/>
</dbReference>
<dbReference type="Pfam" id="PF00024">
    <property type="entry name" value="PAN_1"/>
    <property type="match status" value="2"/>
</dbReference>
<evidence type="ECO:0000259" key="2">
    <source>
        <dbReference type="PROSITE" id="PS50948"/>
    </source>
</evidence>
<dbReference type="AlphaFoldDB" id="A0AAD4R5S8"/>
<dbReference type="Proteomes" id="UP001201812">
    <property type="component" value="Unassembled WGS sequence"/>
</dbReference>
<dbReference type="GO" id="GO:0009653">
    <property type="term" value="P:anatomical structure morphogenesis"/>
    <property type="evidence" value="ECO:0007669"/>
    <property type="project" value="TreeGrafter"/>
</dbReference>
<keyword evidence="4" id="KW-1185">Reference proteome</keyword>
<dbReference type="InterPro" id="IPR003609">
    <property type="entry name" value="Pan_app"/>
</dbReference>
<evidence type="ECO:0000313" key="3">
    <source>
        <dbReference type="EMBL" id="KAI1725506.1"/>
    </source>
</evidence>
<comment type="caution">
    <text evidence="3">The sequence shown here is derived from an EMBL/GenBank/DDBJ whole genome shotgun (WGS) entry which is preliminary data.</text>
</comment>
<feature type="domain" description="Apple" evidence="2">
    <location>
        <begin position="296"/>
        <end position="389"/>
    </location>
</feature>
<feature type="region of interest" description="Disordered" evidence="1">
    <location>
        <begin position="113"/>
        <end position="132"/>
    </location>
</feature>
<dbReference type="PANTHER" id="PTHR47327:SF1">
    <property type="entry name" value="RE15579P"/>
    <property type="match status" value="1"/>
</dbReference>
<reference evidence="3" key="1">
    <citation type="submission" date="2022-01" db="EMBL/GenBank/DDBJ databases">
        <title>Genome Sequence Resource for Two Populations of Ditylenchus destructor, the Migratory Endoparasitic Phytonematode.</title>
        <authorList>
            <person name="Zhang H."/>
            <person name="Lin R."/>
            <person name="Xie B."/>
        </authorList>
    </citation>
    <scope>NUCLEOTIDE SEQUENCE</scope>
    <source>
        <strain evidence="3">BazhouSP</strain>
    </source>
</reference>
<name>A0AAD4R5S8_9BILA</name>
<evidence type="ECO:0000256" key="1">
    <source>
        <dbReference type="SAM" id="MobiDB-lite"/>
    </source>
</evidence>
<feature type="domain" description="Apple" evidence="2">
    <location>
        <begin position="398"/>
        <end position="478"/>
    </location>
</feature>
<dbReference type="SMART" id="SM00473">
    <property type="entry name" value="PAN_AP"/>
    <property type="match status" value="3"/>
</dbReference>
<dbReference type="PANTHER" id="PTHR47327">
    <property type="entry name" value="FI18240P1-RELATED"/>
    <property type="match status" value="1"/>
</dbReference>
<dbReference type="SUPFAM" id="SSF57414">
    <property type="entry name" value="Hairpin loop containing domain-like"/>
    <property type="match status" value="3"/>
</dbReference>
<gene>
    <name evidence="3" type="ORF">DdX_02166</name>
</gene>
<evidence type="ECO:0000313" key="4">
    <source>
        <dbReference type="Proteomes" id="UP001201812"/>
    </source>
</evidence>
<proteinExistence type="predicted"/>
<dbReference type="InterPro" id="IPR052774">
    <property type="entry name" value="Celegans_DevNeuronal_Protein"/>
</dbReference>